<evidence type="ECO:0000313" key="3">
    <source>
        <dbReference type="EMBL" id="TDY52052.1"/>
    </source>
</evidence>
<protein>
    <submittedName>
        <fullName evidence="3">Phage shock protein A (PspA) family protein</fullName>
    </submittedName>
</protein>
<name>A0A4R8LYY7_9BACT</name>
<feature type="region of interest" description="Disordered" evidence="2">
    <location>
        <begin position="181"/>
        <end position="200"/>
    </location>
</feature>
<comment type="similarity">
    <text evidence="1">Belongs to the PspA/Vipp/IM30 family.</text>
</comment>
<dbReference type="PANTHER" id="PTHR31088:SF6">
    <property type="entry name" value="PHAGE SHOCK PROTEIN A"/>
    <property type="match status" value="1"/>
</dbReference>
<comment type="caution">
    <text evidence="3">The sequence shown here is derived from an EMBL/GenBank/DDBJ whole genome shotgun (WGS) entry which is preliminary data.</text>
</comment>
<dbReference type="RefSeq" id="WP_133959284.1">
    <property type="nucleotide sequence ID" value="NZ_SORI01000042.1"/>
</dbReference>
<keyword evidence="4" id="KW-1185">Reference proteome</keyword>
<dbReference type="EMBL" id="SORI01000042">
    <property type="protein sequence ID" value="TDY52052.1"/>
    <property type="molecule type" value="Genomic_DNA"/>
</dbReference>
<evidence type="ECO:0000256" key="1">
    <source>
        <dbReference type="ARBA" id="ARBA00043985"/>
    </source>
</evidence>
<dbReference type="AlphaFoldDB" id="A0A4R8LYY7"/>
<dbReference type="PANTHER" id="PTHR31088">
    <property type="entry name" value="MEMBRANE-ASSOCIATED PROTEIN VIPP1, CHLOROPLASTIC"/>
    <property type="match status" value="1"/>
</dbReference>
<sequence>MSIFNRMADIFKSNVNEALDRMEDPEKMVKQMIIEMEEGLVKATSGLAKAMANEKNLQKQQAVAANQARQWEEKATMALKGGNTDLAKQALSKKVVYDGQVQQYQAMVTQASNTTSQLRMQLDTLKGKLDEARMKQSTLVARSQTAKTQKEFSTILGTNVGQGAFAKFDKMEKKIEGMEAEAEAFSELSGEGPADDPFKSMEKDMQVDDEMAKLLEKMNLGGGANA</sequence>
<reference evidence="3 4" key="1">
    <citation type="submission" date="2019-03" db="EMBL/GenBank/DDBJ databases">
        <title>Genomic Encyclopedia of Type Strains, Phase IV (KMG-IV): sequencing the most valuable type-strain genomes for metagenomic binning, comparative biology and taxonomic classification.</title>
        <authorList>
            <person name="Goeker M."/>
        </authorList>
    </citation>
    <scope>NUCLEOTIDE SEQUENCE [LARGE SCALE GENOMIC DNA]</scope>
    <source>
        <strain evidence="3 4">DSM 25964</strain>
    </source>
</reference>
<evidence type="ECO:0000256" key="2">
    <source>
        <dbReference type="SAM" id="MobiDB-lite"/>
    </source>
</evidence>
<dbReference type="Pfam" id="PF04012">
    <property type="entry name" value="PspA_IM30"/>
    <property type="match status" value="1"/>
</dbReference>
<accession>A0A4R8LYY7</accession>
<proteinExistence type="inferred from homology"/>
<dbReference type="InterPro" id="IPR007157">
    <property type="entry name" value="PspA_VIPP1"/>
</dbReference>
<dbReference type="Proteomes" id="UP000295066">
    <property type="component" value="Unassembled WGS sequence"/>
</dbReference>
<gene>
    <name evidence="3" type="ORF">C8D99_1421</name>
</gene>
<organism evidence="3 4">
    <name type="scientific">Aminivibrio pyruvatiphilus</name>
    <dbReference type="NCBI Taxonomy" id="1005740"/>
    <lineage>
        <taxon>Bacteria</taxon>
        <taxon>Thermotogati</taxon>
        <taxon>Synergistota</taxon>
        <taxon>Synergistia</taxon>
        <taxon>Synergistales</taxon>
        <taxon>Aminobacteriaceae</taxon>
        <taxon>Aminivibrio</taxon>
    </lineage>
</organism>
<evidence type="ECO:0000313" key="4">
    <source>
        <dbReference type="Proteomes" id="UP000295066"/>
    </source>
</evidence>
<dbReference type="OrthoDB" id="9779630at2"/>